<dbReference type="PANTHER" id="PTHR42789:SF1">
    <property type="entry name" value="D-ISOMER SPECIFIC 2-HYDROXYACID DEHYDROGENASE FAMILY PROTEIN (AFU_ORTHOLOGUE AFUA_6G10090)"/>
    <property type="match status" value="1"/>
</dbReference>
<dbReference type="InterPro" id="IPR006140">
    <property type="entry name" value="D-isomer_DH_NAD-bd"/>
</dbReference>
<protein>
    <submittedName>
        <fullName evidence="5">Hydroxyacid dehydrogenase</fullName>
    </submittedName>
</protein>
<comment type="similarity">
    <text evidence="1">Belongs to the D-isomer specific 2-hydroxyacid dehydrogenase family.</text>
</comment>
<evidence type="ECO:0000313" key="6">
    <source>
        <dbReference type="Proteomes" id="UP000292118"/>
    </source>
</evidence>
<name>A0A4P6F6C6_9MICO</name>
<sequence length="343" mass="36031">MESGPVVTCVLEESTRRRLFDERMLGALRALAGEVTVLADFTGADDVLARTEVLVTGWGTPLVDAAVVDRMPRLRAVLHSAGTVRGIVDDVVHERGILVSTQAEANAIPVAEFTLAVVLLANKGVLVPATTPYPGYDETRQGAGVGSHGTVAGVGNYGKRVGVVGASRTGRRVVEALRRHDLEVVVYDPYLSPAAADLLGVAPLGLDELVATSDVVTVHAPATPETYHQLDARRLATLRDGAVLVNTSRGSLVDTAALEAELARRADDGRGLTVVLDVTEPDPLPPTSPLLSDPRVLVTPHVAGSKGTELRRLAQGVVDELARLVSGVPLAHRVDHATLARSA</sequence>
<feature type="domain" description="D-isomer specific 2-hydroxyacid dehydrogenase NAD-binding" evidence="4">
    <location>
        <begin position="138"/>
        <end position="303"/>
    </location>
</feature>
<dbReference type="InterPro" id="IPR036291">
    <property type="entry name" value="NAD(P)-bd_dom_sf"/>
</dbReference>
<dbReference type="InterPro" id="IPR029753">
    <property type="entry name" value="D-isomer_DH_CS"/>
</dbReference>
<dbReference type="RefSeq" id="WP_129189642.1">
    <property type="nucleotide sequence ID" value="NZ_CP035493.1"/>
</dbReference>
<dbReference type="GO" id="GO:0051287">
    <property type="term" value="F:NAD binding"/>
    <property type="evidence" value="ECO:0007669"/>
    <property type="project" value="InterPro"/>
</dbReference>
<dbReference type="PROSITE" id="PS00671">
    <property type="entry name" value="D_2_HYDROXYACID_DH_3"/>
    <property type="match status" value="1"/>
</dbReference>
<dbReference type="AlphaFoldDB" id="A0A4P6F6C6"/>
<evidence type="ECO:0000256" key="3">
    <source>
        <dbReference type="ARBA" id="ARBA00023027"/>
    </source>
</evidence>
<dbReference type="InterPro" id="IPR050857">
    <property type="entry name" value="D-2-hydroxyacid_DH"/>
</dbReference>
<organism evidence="5 6">
    <name type="scientific">Xylanimonas protaetiae</name>
    <dbReference type="NCBI Taxonomy" id="2509457"/>
    <lineage>
        <taxon>Bacteria</taxon>
        <taxon>Bacillati</taxon>
        <taxon>Actinomycetota</taxon>
        <taxon>Actinomycetes</taxon>
        <taxon>Micrococcales</taxon>
        <taxon>Promicromonosporaceae</taxon>
        <taxon>Xylanimonas</taxon>
    </lineage>
</organism>
<dbReference type="CDD" id="cd12167">
    <property type="entry name" value="2-Hacid_dh_8"/>
    <property type="match status" value="1"/>
</dbReference>
<dbReference type="Pfam" id="PF02826">
    <property type="entry name" value="2-Hacid_dh_C"/>
    <property type="match status" value="1"/>
</dbReference>
<keyword evidence="6" id="KW-1185">Reference proteome</keyword>
<dbReference type="SUPFAM" id="SSF52283">
    <property type="entry name" value="Formate/glycerate dehydrogenase catalytic domain-like"/>
    <property type="match status" value="1"/>
</dbReference>
<dbReference type="Proteomes" id="UP000292118">
    <property type="component" value="Chromosome"/>
</dbReference>
<evidence type="ECO:0000259" key="4">
    <source>
        <dbReference type="Pfam" id="PF02826"/>
    </source>
</evidence>
<keyword evidence="3" id="KW-0520">NAD</keyword>
<dbReference type="Gene3D" id="3.40.50.720">
    <property type="entry name" value="NAD(P)-binding Rossmann-like Domain"/>
    <property type="match status" value="2"/>
</dbReference>
<gene>
    <name evidence="5" type="ORF">ET471_15095</name>
</gene>
<accession>A0A4P6F6C6</accession>
<dbReference type="OrthoDB" id="4324715at2"/>
<evidence type="ECO:0000256" key="1">
    <source>
        <dbReference type="ARBA" id="ARBA00005854"/>
    </source>
</evidence>
<proteinExistence type="inferred from homology"/>
<reference evidence="5 6" key="1">
    <citation type="submission" date="2019-01" db="EMBL/GenBank/DDBJ databases">
        <title>Genome sequencing of strain FW10M-9.</title>
        <authorList>
            <person name="Heo J."/>
            <person name="Kim S.-J."/>
            <person name="Kim J.-S."/>
            <person name="Hong S.-B."/>
            <person name="Kwon S.-W."/>
        </authorList>
    </citation>
    <scope>NUCLEOTIDE SEQUENCE [LARGE SCALE GENOMIC DNA]</scope>
    <source>
        <strain evidence="5 6">FW10M-9</strain>
    </source>
</reference>
<dbReference type="GO" id="GO:0016616">
    <property type="term" value="F:oxidoreductase activity, acting on the CH-OH group of donors, NAD or NADP as acceptor"/>
    <property type="evidence" value="ECO:0007669"/>
    <property type="project" value="UniProtKB-ARBA"/>
</dbReference>
<dbReference type="KEGG" id="xya:ET471_15095"/>
<dbReference type="PANTHER" id="PTHR42789">
    <property type="entry name" value="D-ISOMER SPECIFIC 2-HYDROXYACID DEHYDROGENASE FAMILY PROTEIN (AFU_ORTHOLOGUE AFUA_6G10090)"/>
    <property type="match status" value="1"/>
</dbReference>
<dbReference type="SUPFAM" id="SSF51735">
    <property type="entry name" value="NAD(P)-binding Rossmann-fold domains"/>
    <property type="match status" value="1"/>
</dbReference>
<keyword evidence="2" id="KW-0560">Oxidoreductase</keyword>
<evidence type="ECO:0000313" key="5">
    <source>
        <dbReference type="EMBL" id="QAY71194.1"/>
    </source>
</evidence>
<evidence type="ECO:0000256" key="2">
    <source>
        <dbReference type="ARBA" id="ARBA00023002"/>
    </source>
</evidence>
<dbReference type="EMBL" id="CP035493">
    <property type="protein sequence ID" value="QAY71194.1"/>
    <property type="molecule type" value="Genomic_DNA"/>
</dbReference>